<organism evidence="1 2">
    <name type="scientific">Clostridium baratii str. Sullivan</name>
    <dbReference type="NCBI Taxonomy" id="1415775"/>
    <lineage>
        <taxon>Bacteria</taxon>
        <taxon>Bacillati</taxon>
        <taxon>Bacillota</taxon>
        <taxon>Clostridia</taxon>
        <taxon>Eubacteriales</taxon>
        <taxon>Clostridiaceae</taxon>
        <taxon>Clostridium</taxon>
    </lineage>
</organism>
<dbReference type="EMBL" id="CP006906">
    <property type="protein sequence ID" value="AIY85234.1"/>
    <property type="molecule type" value="Genomic_DNA"/>
</dbReference>
<sequence length="65" mass="7310">MKYLIVDLDRTIATGTVHYWKQNLHGYTTAKEEAGTFLFEIANRLAVNDIERKTCIVPEGGLNGI</sequence>
<keyword evidence="2" id="KW-1185">Reference proteome</keyword>
<name>A0A0A7G033_9CLOT</name>
<protein>
    <submittedName>
        <fullName evidence="1">Uncharacterized protein</fullName>
    </submittedName>
</protein>
<dbReference type="HOGENOM" id="CLU_2841947_0_0_9"/>
<reference evidence="1 2" key="1">
    <citation type="journal article" date="2015" name="Infect. Genet. Evol.">
        <title>Genomic sequences of six botulinum neurotoxin-producing strains representing three clostridial species illustrate the mobility and diversity of botulinum neurotoxin genes.</title>
        <authorList>
            <person name="Smith T.J."/>
            <person name="Hill K.K."/>
            <person name="Xie G."/>
            <person name="Foley B.T."/>
            <person name="Williamson C.H."/>
            <person name="Foster J.T."/>
            <person name="Johnson S.L."/>
            <person name="Chertkov O."/>
            <person name="Teshima H."/>
            <person name="Gibbons H.S."/>
            <person name="Johnsky L.A."/>
            <person name="Karavis M.A."/>
            <person name="Smith L.A."/>
        </authorList>
    </citation>
    <scope>NUCLEOTIDE SEQUENCE [LARGE SCALE GENOMIC DNA]</scope>
    <source>
        <strain evidence="1">Sullivan</strain>
        <plasmid evidence="2">Plasmid pCBJ</plasmid>
    </source>
</reference>
<dbReference type="RefSeq" id="WP_040113694.1">
    <property type="nucleotide sequence ID" value="NZ_CP006906.1"/>
</dbReference>
<dbReference type="KEGG" id="cbv:U729_3174"/>
<accession>A0A0A7G033</accession>
<evidence type="ECO:0000313" key="1">
    <source>
        <dbReference type="EMBL" id="AIY85234.1"/>
    </source>
</evidence>
<geneLocation type="plasmid" evidence="1 2">
    <name>pCBJ</name>
</geneLocation>
<dbReference type="Proteomes" id="UP000030635">
    <property type="component" value="Plasmid pCBJ"/>
</dbReference>
<gene>
    <name evidence="1" type="ORF">U729_3174</name>
</gene>
<keyword evidence="1" id="KW-0614">Plasmid</keyword>
<proteinExistence type="predicted"/>
<evidence type="ECO:0000313" key="2">
    <source>
        <dbReference type="Proteomes" id="UP000030635"/>
    </source>
</evidence>
<dbReference type="AlphaFoldDB" id="A0A0A7G033"/>